<gene>
    <name evidence="1" type="ORF">LSUE1_G003798</name>
</gene>
<dbReference type="Gene3D" id="3.40.50.1820">
    <property type="entry name" value="alpha/beta hydrolase"/>
    <property type="match status" value="1"/>
</dbReference>
<dbReference type="Proteomes" id="UP000469558">
    <property type="component" value="Unassembled WGS sequence"/>
</dbReference>
<keyword evidence="2" id="KW-1185">Reference proteome</keyword>
<name>A0A8T9CFU9_9HELO</name>
<dbReference type="AlphaFoldDB" id="A0A8T9CFU9"/>
<comment type="caution">
    <text evidence="1">The sequence shown here is derived from an EMBL/GenBank/DDBJ whole genome shotgun (WGS) entry which is preliminary data.</text>
</comment>
<proteinExistence type="predicted"/>
<dbReference type="EMBL" id="QGMK01000083">
    <property type="protein sequence ID" value="TVY84448.1"/>
    <property type="molecule type" value="Genomic_DNA"/>
</dbReference>
<evidence type="ECO:0000313" key="1">
    <source>
        <dbReference type="EMBL" id="TVY84448.1"/>
    </source>
</evidence>
<reference evidence="1 2" key="1">
    <citation type="submission" date="2018-05" db="EMBL/GenBank/DDBJ databases">
        <title>Genome sequencing and assembly of the regulated plant pathogen Lachnellula willkommii and related sister species for the development of diagnostic species identification markers.</title>
        <authorList>
            <person name="Giroux E."/>
            <person name="Bilodeau G."/>
        </authorList>
    </citation>
    <scope>NUCLEOTIDE SEQUENCE [LARGE SCALE GENOMIC DNA]</scope>
    <source>
        <strain evidence="1 2">CBS 268.59</strain>
    </source>
</reference>
<sequence length="303" mass="33769">MDSHPPLTTADVPPKFLKSAFLVGHIPLKALSVDPRVSYSLFVTPEHYNPNPASPLHTLPLIPLLIVVHGTSRRTSQLLSKLVAFAHSQRCAVLCPMFPAVLSSRTLRSDVAVLGMLEEVAQRWPGIDARKVFMMGFSGGGQFVHRFLYLNPERLQAVSVGAPGRVTRLDETLSWPAGVKDVEEKFEKKIDKEKIMAVRNIQLVVGSEDNEVHGGKDFWAWRDEMNDTSRPKKIGKSSGGDGMETMRMGRLETLQKLQESWRVDGIEAQLDIIPGVAHNSEGVLDAVLDFLRPLIIEVHRRKE</sequence>
<dbReference type="InterPro" id="IPR029058">
    <property type="entry name" value="AB_hydrolase_fold"/>
</dbReference>
<dbReference type="OrthoDB" id="2334691at2759"/>
<evidence type="ECO:0000313" key="2">
    <source>
        <dbReference type="Proteomes" id="UP000469558"/>
    </source>
</evidence>
<dbReference type="SUPFAM" id="SSF53474">
    <property type="entry name" value="alpha/beta-Hydrolases"/>
    <property type="match status" value="1"/>
</dbReference>
<protein>
    <submittedName>
        <fullName evidence="1">Uncharacterized protein</fullName>
    </submittedName>
</protein>
<accession>A0A8T9CFU9</accession>
<organism evidence="1 2">
    <name type="scientific">Lachnellula suecica</name>
    <dbReference type="NCBI Taxonomy" id="602035"/>
    <lineage>
        <taxon>Eukaryota</taxon>
        <taxon>Fungi</taxon>
        <taxon>Dikarya</taxon>
        <taxon>Ascomycota</taxon>
        <taxon>Pezizomycotina</taxon>
        <taxon>Leotiomycetes</taxon>
        <taxon>Helotiales</taxon>
        <taxon>Lachnaceae</taxon>
        <taxon>Lachnellula</taxon>
    </lineage>
</organism>